<dbReference type="Gene3D" id="1.10.260.40">
    <property type="entry name" value="lambda repressor-like DNA-binding domains"/>
    <property type="match status" value="1"/>
</dbReference>
<name>A0A941CN36_9CLOT</name>
<evidence type="ECO:0000313" key="4">
    <source>
        <dbReference type="Proteomes" id="UP000675379"/>
    </source>
</evidence>
<evidence type="ECO:0000256" key="1">
    <source>
        <dbReference type="ARBA" id="ARBA00023125"/>
    </source>
</evidence>
<accession>A0A941CN36</accession>
<dbReference type="Pfam" id="PF01381">
    <property type="entry name" value="HTH_3"/>
    <property type="match status" value="1"/>
</dbReference>
<keyword evidence="4" id="KW-1185">Reference proteome</keyword>
<dbReference type="SMART" id="SM00530">
    <property type="entry name" value="HTH_XRE"/>
    <property type="match status" value="1"/>
</dbReference>
<evidence type="ECO:0000313" key="3">
    <source>
        <dbReference type="EMBL" id="MBR0575647.1"/>
    </source>
</evidence>
<dbReference type="InterPro" id="IPR010982">
    <property type="entry name" value="Lambda_DNA-bd_dom_sf"/>
</dbReference>
<dbReference type="InterPro" id="IPR001387">
    <property type="entry name" value="Cro/C1-type_HTH"/>
</dbReference>
<dbReference type="GO" id="GO:0003700">
    <property type="term" value="F:DNA-binding transcription factor activity"/>
    <property type="evidence" value="ECO:0007669"/>
    <property type="project" value="TreeGrafter"/>
</dbReference>
<dbReference type="PANTHER" id="PTHR46797:SF1">
    <property type="entry name" value="METHYLPHOSPHONATE SYNTHASE"/>
    <property type="match status" value="1"/>
</dbReference>
<protein>
    <submittedName>
        <fullName evidence="3">Helix-turn-helix transcriptional regulator</fullName>
    </submittedName>
</protein>
<dbReference type="InterPro" id="IPR050807">
    <property type="entry name" value="TransReg_Diox_bact_type"/>
</dbReference>
<dbReference type="CDD" id="cd00093">
    <property type="entry name" value="HTH_XRE"/>
    <property type="match status" value="1"/>
</dbReference>
<dbReference type="GO" id="GO:0003677">
    <property type="term" value="F:DNA binding"/>
    <property type="evidence" value="ECO:0007669"/>
    <property type="project" value="UniProtKB-KW"/>
</dbReference>
<dbReference type="PANTHER" id="PTHR46797">
    <property type="entry name" value="HTH-TYPE TRANSCRIPTIONAL REGULATOR"/>
    <property type="match status" value="1"/>
</dbReference>
<dbReference type="PROSITE" id="PS50943">
    <property type="entry name" value="HTH_CROC1"/>
    <property type="match status" value="1"/>
</dbReference>
<dbReference type="Proteomes" id="UP000675379">
    <property type="component" value="Unassembled WGS sequence"/>
</dbReference>
<dbReference type="EMBL" id="JAGSCS010000004">
    <property type="protein sequence ID" value="MBR0575647.1"/>
    <property type="molecule type" value="Genomic_DNA"/>
</dbReference>
<dbReference type="RefSeq" id="WP_211800171.1">
    <property type="nucleotide sequence ID" value="NZ_JAGSCS010000004.1"/>
</dbReference>
<organism evidence="3 4">
    <name type="scientific">Proteiniclasticum sediminis</name>
    <dbReference type="NCBI Taxonomy" id="2804028"/>
    <lineage>
        <taxon>Bacteria</taxon>
        <taxon>Bacillati</taxon>
        <taxon>Bacillota</taxon>
        <taxon>Clostridia</taxon>
        <taxon>Eubacteriales</taxon>
        <taxon>Clostridiaceae</taxon>
        <taxon>Proteiniclasticum</taxon>
    </lineage>
</organism>
<dbReference type="AlphaFoldDB" id="A0A941CN36"/>
<comment type="caution">
    <text evidence="3">The sequence shown here is derived from an EMBL/GenBank/DDBJ whole genome shotgun (WGS) entry which is preliminary data.</text>
</comment>
<keyword evidence="1" id="KW-0238">DNA-binding</keyword>
<feature type="domain" description="HTH cro/C1-type" evidence="2">
    <location>
        <begin position="39"/>
        <end position="97"/>
    </location>
</feature>
<dbReference type="GO" id="GO:0005829">
    <property type="term" value="C:cytosol"/>
    <property type="evidence" value="ECO:0007669"/>
    <property type="project" value="TreeGrafter"/>
</dbReference>
<proteinExistence type="predicted"/>
<reference evidence="3" key="1">
    <citation type="submission" date="2021-04" db="EMBL/GenBank/DDBJ databases">
        <title>Proteiniclasticum sedimins sp. nov., an obligate anaerobic bacterium isolated from anaerobic sludge.</title>
        <authorList>
            <person name="Liu J."/>
        </authorList>
    </citation>
    <scope>NUCLEOTIDE SEQUENCE</scope>
    <source>
        <strain evidence="3">BAD-10</strain>
    </source>
</reference>
<sequence length="101" mass="11324">MSDFQSFLDQALKEVVLEKPNEVFLPQEYNLTNEVSDLISRTRNQVGMTQKELAQISGVSQANLSRIENGSYTPSLSVLKRIADGLGKRVIITFEDREGGY</sequence>
<gene>
    <name evidence="3" type="ORF">KCG48_04745</name>
</gene>
<evidence type="ECO:0000259" key="2">
    <source>
        <dbReference type="PROSITE" id="PS50943"/>
    </source>
</evidence>
<dbReference type="SUPFAM" id="SSF47413">
    <property type="entry name" value="lambda repressor-like DNA-binding domains"/>
    <property type="match status" value="1"/>
</dbReference>